<evidence type="ECO:0000313" key="2">
    <source>
        <dbReference type="EMBL" id="UYV84356.1"/>
    </source>
</evidence>
<organism evidence="2 3">
    <name type="scientific">Cordylochernes scorpioides</name>
    <dbReference type="NCBI Taxonomy" id="51811"/>
    <lineage>
        <taxon>Eukaryota</taxon>
        <taxon>Metazoa</taxon>
        <taxon>Ecdysozoa</taxon>
        <taxon>Arthropoda</taxon>
        <taxon>Chelicerata</taxon>
        <taxon>Arachnida</taxon>
        <taxon>Pseudoscorpiones</taxon>
        <taxon>Cheliferoidea</taxon>
        <taxon>Chernetidae</taxon>
        <taxon>Cordylochernes</taxon>
    </lineage>
</organism>
<reference evidence="2 3" key="1">
    <citation type="submission" date="2022-03" db="EMBL/GenBank/DDBJ databases">
        <title>A chromosomal length assembly of Cordylochernes scorpioides.</title>
        <authorList>
            <person name="Zeh D."/>
            <person name="Zeh J."/>
        </authorList>
    </citation>
    <scope>NUCLEOTIDE SEQUENCE [LARGE SCALE GENOMIC DNA]</scope>
    <source>
        <strain evidence="2">IN4F17</strain>
        <tissue evidence="2">Whole Body</tissue>
    </source>
</reference>
<proteinExistence type="predicted"/>
<dbReference type="PANTHER" id="PTHR15503:SF22">
    <property type="entry name" value="TRANSPOSON TY3-I GAG POLYPROTEIN"/>
    <property type="match status" value="1"/>
</dbReference>
<gene>
    <name evidence="2" type="ORF">LAZ67_X001925</name>
</gene>
<dbReference type="EMBL" id="CP092886">
    <property type="protein sequence ID" value="UYV84356.1"/>
    <property type="molecule type" value="Genomic_DNA"/>
</dbReference>
<evidence type="ECO:0008006" key="4">
    <source>
        <dbReference type="Google" id="ProtNLM"/>
    </source>
</evidence>
<name>A0ABY6LSX9_9ARAC</name>
<feature type="region of interest" description="Disordered" evidence="1">
    <location>
        <begin position="1"/>
        <end position="23"/>
    </location>
</feature>
<sequence>MGPKACPKTLTPEPKGDEVKIEKDSGPEQSIEALIGLVLSQQELVNKLVDQQVKMDSRMSSIAKMDVNKFDGSNINPRTWIQVYDNLCMNNGWKSFRVKTNRIRAYLEGTAKELQQQLAVCQISALSQLRKVLERCRPFNRISRGEKSTGTKRNHALYLNDGAVCSGKSPGRCKKTKSGFPDPMVKIDHFSNVRCTTFTHGDEISFFSTTDDPITKADVEVKYPSICRKKLPPIPKFETSFELQNNFKVISAKPYQLSAEKRSWLDMKIRTMLNEKIIRPSSSEFASPCIVIPKKNNFRLCIDYRRLNDETTADLFPFP</sequence>
<dbReference type="InterPro" id="IPR043502">
    <property type="entry name" value="DNA/RNA_pol_sf"/>
</dbReference>
<dbReference type="PANTHER" id="PTHR15503">
    <property type="entry name" value="LDOC1 RELATED"/>
    <property type="match status" value="1"/>
</dbReference>
<dbReference type="Proteomes" id="UP001235939">
    <property type="component" value="Chromosome X"/>
</dbReference>
<feature type="compositionally biased region" description="Basic and acidic residues" evidence="1">
    <location>
        <begin position="14"/>
        <end position="23"/>
    </location>
</feature>
<dbReference type="SUPFAM" id="SSF56672">
    <property type="entry name" value="DNA/RNA polymerases"/>
    <property type="match status" value="1"/>
</dbReference>
<evidence type="ECO:0000313" key="3">
    <source>
        <dbReference type="Proteomes" id="UP001235939"/>
    </source>
</evidence>
<dbReference type="InterPro" id="IPR032567">
    <property type="entry name" value="RTL1-rel"/>
</dbReference>
<keyword evidence="3" id="KW-1185">Reference proteome</keyword>
<protein>
    <recommendedName>
        <fullName evidence="4">Reverse transcriptase</fullName>
    </recommendedName>
</protein>
<accession>A0ABY6LSX9</accession>
<evidence type="ECO:0000256" key="1">
    <source>
        <dbReference type="SAM" id="MobiDB-lite"/>
    </source>
</evidence>
<dbReference type="Gene3D" id="3.10.10.10">
    <property type="entry name" value="HIV Type 1 Reverse Transcriptase, subunit A, domain 1"/>
    <property type="match status" value="1"/>
</dbReference>